<dbReference type="InterPro" id="IPR018960">
    <property type="entry name" value="DUF1990"/>
</dbReference>
<dbReference type="InterPro" id="IPR014457">
    <property type="entry name" value="UCP010260"/>
</dbReference>
<sequence length="190" mass="20276">MTEQRSTPLAPDRAADLRAADLTYRDVGATLTGLPSGYHHLHHDGAVGHGRERFEQCAAAVLAWQVQLRSGARVAATDDPLVEGTVADVVLGPGPLALRAPVRVVRVVDEPNRAGFVYGTLPGHPEDGEEAFLVHLDDDGTVRLAVTAFSRPGSLLTRVGGPIGRVAQRIMARRYVAAIRSLRPGVWPAT</sequence>
<evidence type="ECO:0000259" key="1">
    <source>
        <dbReference type="Pfam" id="PF09348"/>
    </source>
</evidence>
<dbReference type="PIRSF" id="PIRSF010260">
    <property type="entry name" value="UCP010260"/>
    <property type="match status" value="1"/>
</dbReference>
<dbReference type="Proteomes" id="UP001205740">
    <property type="component" value="Unassembled WGS sequence"/>
</dbReference>
<accession>A0ABT1GYZ4</accession>
<dbReference type="PANTHER" id="PTHR34202:SF1">
    <property type="entry name" value="UPF0548 PROTEIN"/>
    <property type="match status" value="1"/>
</dbReference>
<dbReference type="PANTHER" id="PTHR34202">
    <property type="entry name" value="UPF0548 PROTEIN"/>
    <property type="match status" value="1"/>
</dbReference>
<dbReference type="EMBL" id="JAMTCG010000001">
    <property type="protein sequence ID" value="MCP2159498.1"/>
    <property type="molecule type" value="Genomic_DNA"/>
</dbReference>
<evidence type="ECO:0000313" key="2">
    <source>
        <dbReference type="EMBL" id="MCP2159498.1"/>
    </source>
</evidence>
<protein>
    <submittedName>
        <fullName evidence="2">Uncharacterized protein, UPF0548 family</fullName>
    </submittedName>
</protein>
<keyword evidence="3" id="KW-1185">Reference proteome</keyword>
<proteinExistence type="predicted"/>
<comment type="caution">
    <text evidence="2">The sequence shown here is derived from an EMBL/GenBank/DDBJ whole genome shotgun (WGS) entry which is preliminary data.</text>
</comment>
<organism evidence="2 3">
    <name type="scientific">Williamsia serinedens</name>
    <dbReference type="NCBI Taxonomy" id="391736"/>
    <lineage>
        <taxon>Bacteria</taxon>
        <taxon>Bacillati</taxon>
        <taxon>Actinomycetota</taxon>
        <taxon>Actinomycetes</taxon>
        <taxon>Mycobacteriales</taxon>
        <taxon>Nocardiaceae</taxon>
        <taxon>Williamsia</taxon>
    </lineage>
</organism>
<name>A0ABT1GYZ4_9NOCA</name>
<dbReference type="Pfam" id="PF09348">
    <property type="entry name" value="DUF1990"/>
    <property type="match status" value="1"/>
</dbReference>
<evidence type="ECO:0000313" key="3">
    <source>
        <dbReference type="Proteomes" id="UP001205740"/>
    </source>
</evidence>
<feature type="domain" description="DUF1990" evidence="1">
    <location>
        <begin position="23"/>
        <end position="178"/>
    </location>
</feature>
<reference evidence="2 3" key="1">
    <citation type="submission" date="2022-06" db="EMBL/GenBank/DDBJ databases">
        <title>Genomic Encyclopedia of Archaeal and Bacterial Type Strains, Phase II (KMG-II): from individual species to whole genera.</title>
        <authorList>
            <person name="Goeker M."/>
        </authorList>
    </citation>
    <scope>NUCLEOTIDE SEQUENCE [LARGE SCALE GENOMIC DNA]</scope>
    <source>
        <strain evidence="2 3">DSM 45037</strain>
    </source>
</reference>
<gene>
    <name evidence="2" type="ORF">LX12_000662</name>
</gene>
<dbReference type="RefSeq" id="WP_253653063.1">
    <property type="nucleotide sequence ID" value="NZ_BAAAOE010000004.1"/>
</dbReference>